<protein>
    <submittedName>
        <fullName evidence="3">Glycosyl transferase family 1</fullName>
    </submittedName>
</protein>
<dbReference type="PANTHER" id="PTHR45947">
    <property type="entry name" value="SULFOQUINOVOSYL TRANSFERASE SQD2"/>
    <property type="match status" value="1"/>
</dbReference>
<dbReference type="InterPro" id="IPR028098">
    <property type="entry name" value="Glyco_trans_4-like_N"/>
</dbReference>
<evidence type="ECO:0000313" key="3">
    <source>
        <dbReference type="EMBL" id="KPL77875.1"/>
    </source>
</evidence>
<dbReference type="PATRIC" id="fig|1134406.4.peg.669"/>
<dbReference type="STRING" id="1134406.ADN00_08335"/>
<organism evidence="3 4">
    <name type="scientific">Ornatilinea apprima</name>
    <dbReference type="NCBI Taxonomy" id="1134406"/>
    <lineage>
        <taxon>Bacteria</taxon>
        <taxon>Bacillati</taxon>
        <taxon>Chloroflexota</taxon>
        <taxon>Anaerolineae</taxon>
        <taxon>Anaerolineales</taxon>
        <taxon>Anaerolineaceae</taxon>
        <taxon>Ornatilinea</taxon>
    </lineage>
</organism>
<dbReference type="CDD" id="cd03801">
    <property type="entry name" value="GT4_PimA-like"/>
    <property type="match status" value="1"/>
</dbReference>
<dbReference type="Pfam" id="PF00534">
    <property type="entry name" value="Glycos_transf_1"/>
    <property type="match status" value="1"/>
</dbReference>
<reference evidence="3 4" key="1">
    <citation type="submission" date="2015-07" db="EMBL/GenBank/DDBJ databases">
        <title>Genome sequence of Ornatilinea apprima DSM 23815.</title>
        <authorList>
            <person name="Hemp J."/>
            <person name="Ward L.M."/>
            <person name="Pace L.A."/>
            <person name="Fischer W.W."/>
        </authorList>
    </citation>
    <scope>NUCLEOTIDE SEQUENCE [LARGE SCALE GENOMIC DNA]</scope>
    <source>
        <strain evidence="3 4">P3M-1</strain>
    </source>
</reference>
<keyword evidence="4" id="KW-1185">Reference proteome</keyword>
<dbReference type="Pfam" id="PF13439">
    <property type="entry name" value="Glyco_transf_4"/>
    <property type="match status" value="1"/>
</dbReference>
<dbReference type="RefSeq" id="WP_075062525.1">
    <property type="nucleotide sequence ID" value="NZ_LGCL01000021.1"/>
</dbReference>
<evidence type="ECO:0000259" key="2">
    <source>
        <dbReference type="Pfam" id="PF13439"/>
    </source>
</evidence>
<dbReference type="PANTHER" id="PTHR45947:SF3">
    <property type="entry name" value="SULFOQUINOVOSYL TRANSFERASE SQD2"/>
    <property type="match status" value="1"/>
</dbReference>
<dbReference type="AlphaFoldDB" id="A0A0P6X7E8"/>
<evidence type="ECO:0000313" key="4">
    <source>
        <dbReference type="Proteomes" id="UP000050417"/>
    </source>
</evidence>
<name>A0A0P6X7E8_9CHLR</name>
<accession>A0A0P6X7E8</accession>
<sequence>MNVLVVLTYYRPHTSGLTIYAERLAEAMVKRGHQVTVLTSQFEKNLPREEVRNGVRIVRAPVLFRISKGVIMPSFGWLATKLAKESDLIHLHLPQFDAAGVALRGRLMKKPTVITYHCDLIMPPGALSRLANAAVLVMNEMAGWFTHRIVTYTQDYADNSKYLSRFAKKLKIIQPPVELPETTEDKVRLFSQQHNPERCSPVIGMAARFATEKGVEVLMNALKIVVEKYPRALVQFAGPYQNIIGEEEYFARLEPQLRQFEKAGNWKFMGTLDPEAMAAFYRNIDVLVMSSLNSTEAFGLVQIEAMINGKPCIASNLPGVRQPVKMHEMGLVTPIGDSEALANAIMDVVEHHEKYERDPKPIRTRYLPESVAVAYEELYQEMIEELHITPAA</sequence>
<dbReference type="GO" id="GO:0016757">
    <property type="term" value="F:glycosyltransferase activity"/>
    <property type="evidence" value="ECO:0007669"/>
    <property type="project" value="InterPro"/>
</dbReference>
<proteinExistence type="predicted"/>
<dbReference type="EMBL" id="LGCL01000021">
    <property type="protein sequence ID" value="KPL77875.1"/>
    <property type="molecule type" value="Genomic_DNA"/>
</dbReference>
<feature type="domain" description="Glycosyltransferase subfamily 4-like N-terminal" evidence="2">
    <location>
        <begin position="15"/>
        <end position="178"/>
    </location>
</feature>
<keyword evidence="3" id="KW-0808">Transferase</keyword>
<feature type="domain" description="Glycosyl transferase family 1" evidence="1">
    <location>
        <begin position="192"/>
        <end position="357"/>
    </location>
</feature>
<gene>
    <name evidence="3" type="ORF">ADN00_08335</name>
</gene>
<dbReference type="Gene3D" id="3.40.50.2000">
    <property type="entry name" value="Glycogen Phosphorylase B"/>
    <property type="match status" value="2"/>
</dbReference>
<dbReference type="SUPFAM" id="SSF53756">
    <property type="entry name" value="UDP-Glycosyltransferase/glycogen phosphorylase"/>
    <property type="match status" value="1"/>
</dbReference>
<comment type="caution">
    <text evidence="3">The sequence shown here is derived from an EMBL/GenBank/DDBJ whole genome shotgun (WGS) entry which is preliminary data.</text>
</comment>
<dbReference type="InterPro" id="IPR050194">
    <property type="entry name" value="Glycosyltransferase_grp1"/>
</dbReference>
<dbReference type="OrthoDB" id="9811902at2"/>
<dbReference type="Proteomes" id="UP000050417">
    <property type="component" value="Unassembled WGS sequence"/>
</dbReference>
<evidence type="ECO:0000259" key="1">
    <source>
        <dbReference type="Pfam" id="PF00534"/>
    </source>
</evidence>
<dbReference type="InterPro" id="IPR001296">
    <property type="entry name" value="Glyco_trans_1"/>
</dbReference>